<dbReference type="PANTHER" id="PTHR35125:SF2">
    <property type="entry name" value="PROTEIN PATRONUS 2-LIKE"/>
    <property type="match status" value="1"/>
</dbReference>
<dbReference type="Proteomes" id="UP000250235">
    <property type="component" value="Unassembled WGS sequence"/>
</dbReference>
<sequence>MATPAHFLMQDQNLNILHNGGKTDVTKVDKKGRVSDRKALNDISNSRKPSVFHSNKTENVKIAVSAGKDLCAASTTATTQKRGKATEKGKDGGRKALGDITNSVKRPLQQYAPKAGRKLSIVAEEKVPISIVDEAFLHNHEECIKAQTKIELDLFMKSVGLDNDISVKQSAIVKSSLKKPEELFKEMIMEEMNEHPSDNQFQEFWKTEISGSCSPACRSPESPKLPYMRSREEIFSDLMLIKTPKRMHTYP</sequence>
<evidence type="ECO:0000256" key="1">
    <source>
        <dbReference type="SAM" id="MobiDB-lite"/>
    </source>
</evidence>
<dbReference type="OrthoDB" id="1902316at2759"/>
<accession>A0A2Z7BPT4</accession>
<protein>
    <submittedName>
        <fullName evidence="2">Uncharacterized protein</fullName>
    </submittedName>
</protein>
<name>A0A2Z7BPT4_9LAMI</name>
<gene>
    <name evidence="2" type="ORF">F511_15974</name>
</gene>
<feature type="region of interest" description="Disordered" evidence="1">
    <location>
        <begin position="76"/>
        <end position="98"/>
    </location>
</feature>
<reference evidence="2 3" key="1">
    <citation type="journal article" date="2015" name="Proc. Natl. Acad. Sci. U.S.A.">
        <title>The resurrection genome of Boea hygrometrica: A blueprint for survival of dehydration.</title>
        <authorList>
            <person name="Xiao L."/>
            <person name="Yang G."/>
            <person name="Zhang L."/>
            <person name="Yang X."/>
            <person name="Zhao S."/>
            <person name="Ji Z."/>
            <person name="Zhou Q."/>
            <person name="Hu M."/>
            <person name="Wang Y."/>
            <person name="Chen M."/>
            <person name="Xu Y."/>
            <person name="Jin H."/>
            <person name="Xiao X."/>
            <person name="Hu G."/>
            <person name="Bao F."/>
            <person name="Hu Y."/>
            <person name="Wan P."/>
            <person name="Li L."/>
            <person name="Deng X."/>
            <person name="Kuang T."/>
            <person name="Xiang C."/>
            <person name="Zhu J.K."/>
            <person name="Oliver M.J."/>
            <person name="He Y."/>
        </authorList>
    </citation>
    <scope>NUCLEOTIDE SEQUENCE [LARGE SCALE GENOMIC DNA]</scope>
    <source>
        <strain evidence="3">cv. XS01</strain>
    </source>
</reference>
<evidence type="ECO:0000313" key="3">
    <source>
        <dbReference type="Proteomes" id="UP000250235"/>
    </source>
</evidence>
<dbReference type="InterPro" id="IPR039326">
    <property type="entry name" value="Patronus"/>
</dbReference>
<keyword evidence="3" id="KW-1185">Reference proteome</keyword>
<organism evidence="2 3">
    <name type="scientific">Dorcoceras hygrometricum</name>
    <dbReference type="NCBI Taxonomy" id="472368"/>
    <lineage>
        <taxon>Eukaryota</taxon>
        <taxon>Viridiplantae</taxon>
        <taxon>Streptophyta</taxon>
        <taxon>Embryophyta</taxon>
        <taxon>Tracheophyta</taxon>
        <taxon>Spermatophyta</taxon>
        <taxon>Magnoliopsida</taxon>
        <taxon>eudicotyledons</taxon>
        <taxon>Gunneridae</taxon>
        <taxon>Pentapetalae</taxon>
        <taxon>asterids</taxon>
        <taxon>lamiids</taxon>
        <taxon>Lamiales</taxon>
        <taxon>Gesneriaceae</taxon>
        <taxon>Didymocarpoideae</taxon>
        <taxon>Trichosporeae</taxon>
        <taxon>Loxocarpinae</taxon>
        <taxon>Dorcoceras</taxon>
    </lineage>
</organism>
<dbReference type="PANTHER" id="PTHR35125">
    <property type="entry name" value="NEURON NAVIGATOR 1-LIKE-RELATED"/>
    <property type="match status" value="1"/>
</dbReference>
<dbReference type="EMBL" id="KV003883">
    <property type="protein sequence ID" value="KZV36469.1"/>
    <property type="molecule type" value="Genomic_DNA"/>
</dbReference>
<evidence type="ECO:0000313" key="2">
    <source>
        <dbReference type="EMBL" id="KZV36469.1"/>
    </source>
</evidence>
<dbReference type="AlphaFoldDB" id="A0A2Z7BPT4"/>
<dbReference type="GO" id="GO:0007346">
    <property type="term" value="P:regulation of mitotic cell cycle"/>
    <property type="evidence" value="ECO:0007669"/>
    <property type="project" value="InterPro"/>
</dbReference>
<proteinExistence type="predicted"/>
<feature type="compositionally biased region" description="Basic and acidic residues" evidence="1">
    <location>
        <begin position="84"/>
        <end position="97"/>
    </location>
</feature>